<dbReference type="EMBL" id="QSVA01000009">
    <property type="protein sequence ID" value="RGN93584.1"/>
    <property type="molecule type" value="Genomic_DNA"/>
</dbReference>
<comment type="caution">
    <text evidence="3">The sequence shown here is derived from an EMBL/GenBank/DDBJ whole genome shotgun (WGS) entry which is preliminary data.</text>
</comment>
<dbReference type="EMBL" id="QRVP01000023">
    <property type="protein sequence ID" value="RGS51300.1"/>
    <property type="molecule type" value="Genomic_DNA"/>
</dbReference>
<dbReference type="Proteomes" id="UP000260759">
    <property type="component" value="Unassembled WGS sequence"/>
</dbReference>
<evidence type="ECO:0008006" key="7">
    <source>
        <dbReference type="Google" id="ProtNLM"/>
    </source>
</evidence>
<protein>
    <recommendedName>
        <fullName evidence="7">Mor transcription activator domain-containing protein</fullName>
    </recommendedName>
</protein>
<name>A0A396EXV5_BACUN</name>
<evidence type="ECO:0000313" key="1">
    <source>
        <dbReference type="EMBL" id="RGN93584.1"/>
    </source>
</evidence>
<proteinExistence type="predicted"/>
<dbReference type="AlphaFoldDB" id="A0A396EXV5"/>
<sequence>MKAYELLILNKSLLQMMGDASLDVGDVKYIPVYQEYVRLSKEGHKKTYIMQYLSDEYNIAERTIYRIIDKFSSKVDI</sequence>
<evidence type="ECO:0000313" key="4">
    <source>
        <dbReference type="Proteomes" id="UP000260759"/>
    </source>
</evidence>
<gene>
    <name evidence="3" type="ORF">DWX87_18055</name>
    <name evidence="2" type="ORF">DWY92_19935</name>
    <name evidence="1" type="ORF">DXB37_12000</name>
</gene>
<evidence type="ECO:0000313" key="2">
    <source>
        <dbReference type="EMBL" id="RGQ46839.1"/>
    </source>
</evidence>
<organism evidence="3 6">
    <name type="scientific">Bacteroides uniformis</name>
    <dbReference type="NCBI Taxonomy" id="820"/>
    <lineage>
        <taxon>Bacteria</taxon>
        <taxon>Pseudomonadati</taxon>
        <taxon>Bacteroidota</taxon>
        <taxon>Bacteroidia</taxon>
        <taxon>Bacteroidales</taxon>
        <taxon>Bacteroidaceae</taxon>
        <taxon>Bacteroides</taxon>
    </lineage>
</organism>
<evidence type="ECO:0000313" key="5">
    <source>
        <dbReference type="Proteomes" id="UP000283680"/>
    </source>
</evidence>
<dbReference type="Proteomes" id="UP000285283">
    <property type="component" value="Unassembled WGS sequence"/>
</dbReference>
<evidence type="ECO:0000313" key="3">
    <source>
        <dbReference type="EMBL" id="RGS51300.1"/>
    </source>
</evidence>
<dbReference type="RefSeq" id="WP_117600625.1">
    <property type="nucleotide sequence ID" value="NZ_JADNHF010000022.1"/>
</dbReference>
<accession>A0A396EXV5</accession>
<evidence type="ECO:0000313" key="6">
    <source>
        <dbReference type="Proteomes" id="UP000285283"/>
    </source>
</evidence>
<reference evidence="4 5" key="1">
    <citation type="submission" date="2018-08" db="EMBL/GenBank/DDBJ databases">
        <title>A genome reference for cultivated species of the human gut microbiota.</title>
        <authorList>
            <person name="Zou Y."/>
            <person name="Xue W."/>
            <person name="Luo G."/>
        </authorList>
    </citation>
    <scope>NUCLEOTIDE SEQUENCE [LARGE SCALE GENOMIC DNA]</scope>
    <source>
        <strain evidence="3 6">AF21-53</strain>
        <strain evidence="2 5">AF28-11</strain>
        <strain evidence="1 4">OM03-4</strain>
    </source>
</reference>
<dbReference type="EMBL" id="QRTH01000021">
    <property type="protein sequence ID" value="RGQ46839.1"/>
    <property type="molecule type" value="Genomic_DNA"/>
</dbReference>
<dbReference type="Proteomes" id="UP000283680">
    <property type="component" value="Unassembled WGS sequence"/>
</dbReference>